<evidence type="ECO:0000313" key="2">
    <source>
        <dbReference type="EMBL" id="CAE0444478.1"/>
    </source>
</evidence>
<dbReference type="EMBL" id="HBIN01019058">
    <property type="protein sequence ID" value="CAE0444478.1"/>
    <property type="molecule type" value="Transcribed_RNA"/>
</dbReference>
<proteinExistence type="predicted"/>
<dbReference type="SUPFAM" id="SSF50729">
    <property type="entry name" value="PH domain-like"/>
    <property type="match status" value="1"/>
</dbReference>
<dbReference type="EMBL" id="HBIN01019059">
    <property type="protein sequence ID" value="CAE0444479.1"/>
    <property type="molecule type" value="Transcribed_RNA"/>
</dbReference>
<dbReference type="AlphaFoldDB" id="A0A6S8EN65"/>
<protein>
    <recommendedName>
        <fullName evidence="1">PH domain-containing protein</fullName>
    </recommendedName>
</protein>
<dbReference type="SMART" id="SM00233">
    <property type="entry name" value="PH"/>
    <property type="match status" value="1"/>
</dbReference>
<evidence type="ECO:0000313" key="3">
    <source>
        <dbReference type="EMBL" id="CAE0444479.1"/>
    </source>
</evidence>
<dbReference type="InterPro" id="IPR011993">
    <property type="entry name" value="PH-like_dom_sf"/>
</dbReference>
<sequence>MSMTFRKESYMQLSFGQKWKKKYVMLSSDGQLMYADGKRSKKTSVVLSEKTQIAQLPSSEVGGEHGFLINTPGKSDRVAMRSKNKAEAMEWFKLINRALQNAKDDGLGADTRKGLAKKGSVQDLISAGRSYGSQTSLQKVGSRKNLKMVLSEEEGWVMKVGKSKDSPDFFVNARTWEYHASKQDSRDGKKPLGKALLSLLV</sequence>
<reference evidence="3" key="1">
    <citation type="submission" date="2021-01" db="EMBL/GenBank/DDBJ databases">
        <authorList>
            <person name="Corre E."/>
            <person name="Pelletier E."/>
            <person name="Niang G."/>
            <person name="Scheremetjew M."/>
            <person name="Finn R."/>
            <person name="Kale V."/>
            <person name="Holt S."/>
            <person name="Cochrane G."/>
            <person name="Meng A."/>
            <person name="Brown T."/>
            <person name="Cohen L."/>
        </authorList>
    </citation>
    <scope>NUCLEOTIDE SEQUENCE</scope>
    <source>
        <strain evidence="3">GSBS06</strain>
    </source>
</reference>
<accession>A0A6S8EN65</accession>
<gene>
    <name evidence="2" type="ORF">ASTO00021_LOCUS14530</name>
    <name evidence="3" type="ORF">ASTO00021_LOCUS14531</name>
</gene>
<dbReference type="InterPro" id="IPR001849">
    <property type="entry name" value="PH_domain"/>
</dbReference>
<name>A0A6S8EN65_9STRA</name>
<dbReference type="PROSITE" id="PS50003">
    <property type="entry name" value="PH_DOMAIN"/>
    <property type="match status" value="1"/>
</dbReference>
<dbReference type="Pfam" id="PF00169">
    <property type="entry name" value="PH"/>
    <property type="match status" value="1"/>
</dbReference>
<dbReference type="Gene3D" id="2.30.29.30">
    <property type="entry name" value="Pleckstrin-homology domain (PH domain)/Phosphotyrosine-binding domain (PTB)"/>
    <property type="match status" value="1"/>
</dbReference>
<evidence type="ECO:0000259" key="1">
    <source>
        <dbReference type="PROSITE" id="PS50003"/>
    </source>
</evidence>
<organism evidence="3">
    <name type="scientific">Aplanochytrium stocchinoi</name>
    <dbReference type="NCBI Taxonomy" id="215587"/>
    <lineage>
        <taxon>Eukaryota</taxon>
        <taxon>Sar</taxon>
        <taxon>Stramenopiles</taxon>
        <taxon>Bigyra</taxon>
        <taxon>Labyrinthulomycetes</taxon>
        <taxon>Thraustochytrida</taxon>
        <taxon>Thraustochytriidae</taxon>
        <taxon>Aplanochytrium</taxon>
    </lineage>
</organism>
<feature type="domain" description="PH" evidence="1">
    <location>
        <begin position="4"/>
        <end position="100"/>
    </location>
</feature>